<evidence type="ECO:0000256" key="2">
    <source>
        <dbReference type="ARBA" id="ARBA00022694"/>
    </source>
</evidence>
<reference evidence="6 7" key="1">
    <citation type="submission" date="2018-02" db="EMBL/GenBank/DDBJ databases">
        <title>Draft genome sequences of four Legionella pneumophila clinical strains isolated in Ontario.</title>
        <authorList>
            <person name="Fortuna A."/>
            <person name="Ramnarine R."/>
            <person name="Li A."/>
            <person name="Frantz C."/>
            <person name="Mallo G."/>
        </authorList>
    </citation>
    <scope>NUCLEOTIDE SEQUENCE [LARGE SCALE GENOMIC DNA]</scope>
    <source>
        <strain evidence="6 7">LG61</strain>
    </source>
</reference>
<evidence type="ECO:0000256" key="3">
    <source>
        <dbReference type="ARBA" id="ARBA00023235"/>
    </source>
</evidence>
<dbReference type="GO" id="GO:0003723">
    <property type="term" value="F:RNA binding"/>
    <property type="evidence" value="ECO:0007669"/>
    <property type="project" value="InterPro"/>
</dbReference>
<name>A0A2S6EZZ0_LEGPN</name>
<dbReference type="PANTHER" id="PTHR47811">
    <property type="entry name" value="TRNA PSEUDOURIDINE SYNTHASE D"/>
    <property type="match status" value="1"/>
</dbReference>
<dbReference type="CDD" id="cd02575">
    <property type="entry name" value="PseudoU_synth_EcTruD"/>
    <property type="match status" value="1"/>
</dbReference>
<dbReference type="Pfam" id="PF01142">
    <property type="entry name" value="TruD"/>
    <property type="match status" value="2"/>
</dbReference>
<protein>
    <recommendedName>
        <fullName evidence="4">tRNA pseudouridine synthase D</fullName>
        <ecNumber evidence="4">5.4.99.27</ecNumber>
    </recommendedName>
    <alternativeName>
        <fullName evidence="4">tRNA pseudouridine(13) synthase</fullName>
    </alternativeName>
    <alternativeName>
        <fullName evidence="4">tRNA pseudouridylate synthase D</fullName>
    </alternativeName>
    <alternativeName>
        <fullName evidence="4">tRNA-uridine isomerase D</fullName>
    </alternativeName>
</protein>
<dbReference type="InterPro" id="IPR042214">
    <property type="entry name" value="TruD_catalytic"/>
</dbReference>
<dbReference type="AlphaFoldDB" id="A0A2S6EZZ0"/>
<comment type="caution">
    <text evidence="6">The sequence shown here is derived from an EMBL/GenBank/DDBJ whole genome shotgun (WGS) entry which is preliminary data.</text>
</comment>
<dbReference type="HAMAP" id="MF_01082">
    <property type="entry name" value="TruD"/>
    <property type="match status" value="1"/>
</dbReference>
<organism evidence="6 7">
    <name type="scientific">Legionella pneumophila</name>
    <dbReference type="NCBI Taxonomy" id="446"/>
    <lineage>
        <taxon>Bacteria</taxon>
        <taxon>Pseudomonadati</taxon>
        <taxon>Pseudomonadota</taxon>
        <taxon>Gammaproteobacteria</taxon>
        <taxon>Legionellales</taxon>
        <taxon>Legionellaceae</taxon>
        <taxon>Legionella</taxon>
    </lineage>
</organism>
<feature type="domain" description="TRUD" evidence="5">
    <location>
        <begin position="159"/>
        <end position="308"/>
    </location>
</feature>
<dbReference type="InterPro" id="IPR001656">
    <property type="entry name" value="PsdUridine_synth_TruD"/>
</dbReference>
<dbReference type="InterPro" id="IPR011760">
    <property type="entry name" value="PsdUridine_synth_TruD_insert"/>
</dbReference>
<dbReference type="PANTHER" id="PTHR47811:SF1">
    <property type="entry name" value="TRNA PSEUDOURIDINE SYNTHASE D"/>
    <property type="match status" value="1"/>
</dbReference>
<dbReference type="PROSITE" id="PS50984">
    <property type="entry name" value="TRUD"/>
    <property type="match status" value="1"/>
</dbReference>
<dbReference type="GO" id="GO:0160150">
    <property type="term" value="F:tRNA pseudouridine(13) synthase activity"/>
    <property type="evidence" value="ECO:0007669"/>
    <property type="project" value="UniProtKB-EC"/>
</dbReference>
<evidence type="ECO:0000256" key="4">
    <source>
        <dbReference type="HAMAP-Rule" id="MF_01082"/>
    </source>
</evidence>
<evidence type="ECO:0000313" key="7">
    <source>
        <dbReference type="Proteomes" id="UP000239239"/>
    </source>
</evidence>
<dbReference type="InterPro" id="IPR050170">
    <property type="entry name" value="TruD_pseudoU_synthase"/>
</dbReference>
<evidence type="ECO:0000256" key="1">
    <source>
        <dbReference type="ARBA" id="ARBA00007953"/>
    </source>
</evidence>
<dbReference type="EMBL" id="PQWY01000011">
    <property type="protein sequence ID" value="PPK30736.1"/>
    <property type="molecule type" value="Genomic_DNA"/>
</dbReference>
<evidence type="ECO:0000313" key="6">
    <source>
        <dbReference type="EMBL" id="PPK30736.1"/>
    </source>
</evidence>
<dbReference type="InterPro" id="IPR043165">
    <property type="entry name" value="TruD_insert_sf"/>
</dbReference>
<keyword evidence="2 4" id="KW-0819">tRNA processing</keyword>
<dbReference type="InterPro" id="IPR020119">
    <property type="entry name" value="PsdUridine_synth_TruD_CS"/>
</dbReference>
<feature type="active site" description="Nucleophile" evidence="4">
    <location>
        <position position="84"/>
    </location>
</feature>
<evidence type="ECO:0000259" key="5">
    <source>
        <dbReference type="PROSITE" id="PS50984"/>
    </source>
</evidence>
<accession>A0A2S6EZZ0</accession>
<dbReference type="OrthoDB" id="1550679at2"/>
<dbReference type="GO" id="GO:0005829">
    <property type="term" value="C:cytosol"/>
    <property type="evidence" value="ECO:0007669"/>
    <property type="project" value="TreeGrafter"/>
</dbReference>
<dbReference type="InterPro" id="IPR020103">
    <property type="entry name" value="PsdUridine_synth_cat_dom_sf"/>
</dbReference>
<dbReference type="PROSITE" id="PS01268">
    <property type="entry name" value="UPF0024"/>
    <property type="match status" value="1"/>
</dbReference>
<proteinExistence type="inferred from homology"/>
<comment type="catalytic activity">
    <reaction evidence="4">
        <text>uridine(13) in tRNA = pseudouridine(13) in tRNA</text>
        <dbReference type="Rhea" id="RHEA:42540"/>
        <dbReference type="Rhea" id="RHEA-COMP:10105"/>
        <dbReference type="Rhea" id="RHEA-COMP:10106"/>
        <dbReference type="ChEBI" id="CHEBI:65314"/>
        <dbReference type="ChEBI" id="CHEBI:65315"/>
        <dbReference type="EC" id="5.4.99.27"/>
    </reaction>
</comment>
<gene>
    <name evidence="4" type="primary">truD</name>
    <name evidence="6" type="ORF">C3928_08200</name>
</gene>
<dbReference type="Gene3D" id="3.30.2340.10">
    <property type="entry name" value="TruD, insertion domain"/>
    <property type="match status" value="1"/>
</dbReference>
<dbReference type="GO" id="GO:0031119">
    <property type="term" value="P:tRNA pseudouridine synthesis"/>
    <property type="evidence" value="ECO:0007669"/>
    <property type="project" value="UniProtKB-UniRule"/>
</dbReference>
<sequence>MKEILMYSLNWPRAYGIPNSTATFKLCPEDFQVNELFEGQFSGEGEHIVLKIEKKGLTTEQVIKSLASLINKPIKLISYAGLKDKQALTTQWLSIHAPGEVIEGIETLEAPGWKILECTRHNKKLRPGFLSGNHFTITLRNVSNETDLIHRIEQIKLKGVPNYFGEQRFGRDGGNLIKAEEILVQGRKVKDRFLKGMYFSAARSWLYNLILSRRVKESSWNLPLLGDVIQLVGSNSVFVNDKSLDEQLLQRIGEKDVSPASPLPGRSKNLVKGTALQIINEVYAEWSAWLDGLEKNGLEEAWRANILYAEQIEYRINQGTVELSFVLPAGAYATVVLRELVQY</sequence>
<dbReference type="Proteomes" id="UP000239239">
    <property type="component" value="Unassembled WGS sequence"/>
</dbReference>
<keyword evidence="3 4" id="KW-0413">Isomerase</keyword>
<dbReference type="SUPFAM" id="SSF55120">
    <property type="entry name" value="Pseudouridine synthase"/>
    <property type="match status" value="1"/>
</dbReference>
<dbReference type="EC" id="5.4.99.27" evidence="4"/>
<comment type="similarity">
    <text evidence="1 4">Belongs to the pseudouridine synthase TruD family.</text>
</comment>
<dbReference type="Gene3D" id="3.30.2350.20">
    <property type="entry name" value="TruD, catalytic domain"/>
    <property type="match status" value="1"/>
</dbReference>
<comment type="function">
    <text evidence="4">Responsible for synthesis of pseudouridine from uracil-13 in transfer RNAs.</text>
</comment>